<dbReference type="GO" id="GO:1904680">
    <property type="term" value="F:peptide transmembrane transporter activity"/>
    <property type="evidence" value="ECO:0007669"/>
    <property type="project" value="TreeGrafter"/>
</dbReference>
<dbReference type="Pfam" id="PF00496">
    <property type="entry name" value="SBP_bac_5"/>
    <property type="match status" value="1"/>
</dbReference>
<dbReference type="PROSITE" id="PS51257">
    <property type="entry name" value="PROKAR_LIPOPROTEIN"/>
    <property type="match status" value="1"/>
</dbReference>
<keyword evidence="7" id="KW-1185">Reference proteome</keyword>
<dbReference type="Proteomes" id="UP000612808">
    <property type="component" value="Unassembled WGS sequence"/>
</dbReference>
<dbReference type="CDD" id="cd08492">
    <property type="entry name" value="PBP2_NikA_DppA_OppA_like_15"/>
    <property type="match status" value="1"/>
</dbReference>
<organism evidence="6 7">
    <name type="scientific">Actinocatenispora rupis</name>
    <dbReference type="NCBI Taxonomy" id="519421"/>
    <lineage>
        <taxon>Bacteria</taxon>
        <taxon>Bacillati</taxon>
        <taxon>Actinomycetota</taxon>
        <taxon>Actinomycetes</taxon>
        <taxon>Micromonosporales</taxon>
        <taxon>Micromonosporaceae</taxon>
        <taxon>Actinocatenispora</taxon>
    </lineage>
</organism>
<keyword evidence="3 4" id="KW-0732">Signal</keyword>
<feature type="signal peptide" evidence="4">
    <location>
        <begin position="1"/>
        <end position="18"/>
    </location>
</feature>
<dbReference type="Gene3D" id="3.40.190.10">
    <property type="entry name" value="Periplasmic binding protein-like II"/>
    <property type="match status" value="1"/>
</dbReference>
<keyword evidence="2" id="KW-0813">Transport</keyword>
<dbReference type="InterPro" id="IPR039424">
    <property type="entry name" value="SBP_5"/>
</dbReference>
<dbReference type="SUPFAM" id="SSF53850">
    <property type="entry name" value="Periplasmic binding protein-like II"/>
    <property type="match status" value="1"/>
</dbReference>
<sequence>MRRRLRIGAAGGVLLAFAAAGCSNGTNGAASAGPPRPGGTLTLGIAINPECVDPQQAGANGEVNVARQLVDSLTDQDPRTGALRPWLATSWRSSADATRFTFHLRKGATFSDGTPVDAAALRANLDGIVRLGARSPIAGSYLAGYAGTTVDDPYTATVRFRTPSAQFLQATSTPSLGLLSPRSVAADPGGRCHGTRLVGSGPFVFSGYQQNQQVVLRKRSGYDWGSPLWRHHGAAYLDRIVFRVLPEPGVRTGAVQSHQVDAITDVQPSDEATLTKSGVTELIRANPGFVFSLYPNVSRAPLKDPVVRQAIQLGVNRREVVDTVLTRSYRPASSVLARSTPTYTDLSAKLAYDPAAARAALARDGWRAGAGGIRTKAGHALRVDVVFTATFNQSQQVLELVQQQLRAIGVDLRLRPTTPGELTSVQQAGTYDFSWGNLTRADPDILRTLFSTRFHNADRLTDSPLEKDLTAQAATLDPERRAALSARVQTALVAGGYAIPVFELTQVVGLGPTAHGIGFEASSRLQLHDAWTSR</sequence>
<protein>
    <submittedName>
        <fullName evidence="6">Peptide ABC transporter permease</fullName>
    </submittedName>
</protein>
<dbReference type="AlphaFoldDB" id="A0A8J3J134"/>
<dbReference type="GO" id="GO:0015833">
    <property type="term" value="P:peptide transport"/>
    <property type="evidence" value="ECO:0007669"/>
    <property type="project" value="TreeGrafter"/>
</dbReference>
<evidence type="ECO:0000313" key="7">
    <source>
        <dbReference type="Proteomes" id="UP000612808"/>
    </source>
</evidence>
<dbReference type="InterPro" id="IPR000914">
    <property type="entry name" value="SBP_5_dom"/>
</dbReference>
<dbReference type="EMBL" id="BOMB01000004">
    <property type="protein sequence ID" value="GID10120.1"/>
    <property type="molecule type" value="Genomic_DNA"/>
</dbReference>
<evidence type="ECO:0000313" key="6">
    <source>
        <dbReference type="EMBL" id="GID10120.1"/>
    </source>
</evidence>
<dbReference type="PIRSF" id="PIRSF002741">
    <property type="entry name" value="MppA"/>
    <property type="match status" value="1"/>
</dbReference>
<dbReference type="RefSeq" id="WP_239076407.1">
    <property type="nucleotide sequence ID" value="NZ_BAAAZM010000002.1"/>
</dbReference>
<evidence type="ECO:0000256" key="4">
    <source>
        <dbReference type="SAM" id="SignalP"/>
    </source>
</evidence>
<comment type="similarity">
    <text evidence="1">Belongs to the bacterial solute-binding protein 5 family.</text>
</comment>
<comment type="caution">
    <text evidence="6">The sequence shown here is derived from an EMBL/GenBank/DDBJ whole genome shotgun (WGS) entry which is preliminary data.</text>
</comment>
<feature type="chain" id="PRO_5038963145" evidence="4">
    <location>
        <begin position="19"/>
        <end position="534"/>
    </location>
</feature>
<dbReference type="GO" id="GO:0043190">
    <property type="term" value="C:ATP-binding cassette (ABC) transporter complex"/>
    <property type="evidence" value="ECO:0007669"/>
    <property type="project" value="InterPro"/>
</dbReference>
<accession>A0A8J3J134</accession>
<gene>
    <name evidence="6" type="ORF">Aru02nite_10090</name>
</gene>
<dbReference type="GO" id="GO:0042597">
    <property type="term" value="C:periplasmic space"/>
    <property type="evidence" value="ECO:0007669"/>
    <property type="project" value="UniProtKB-ARBA"/>
</dbReference>
<evidence type="ECO:0000256" key="3">
    <source>
        <dbReference type="ARBA" id="ARBA00022729"/>
    </source>
</evidence>
<proteinExistence type="inferred from homology"/>
<dbReference type="PANTHER" id="PTHR30290">
    <property type="entry name" value="PERIPLASMIC BINDING COMPONENT OF ABC TRANSPORTER"/>
    <property type="match status" value="1"/>
</dbReference>
<dbReference type="Gene3D" id="3.10.105.10">
    <property type="entry name" value="Dipeptide-binding Protein, Domain 3"/>
    <property type="match status" value="1"/>
</dbReference>
<reference evidence="6" key="1">
    <citation type="submission" date="2021-01" db="EMBL/GenBank/DDBJ databases">
        <title>Whole genome shotgun sequence of Actinocatenispora rupis NBRC 107355.</title>
        <authorList>
            <person name="Komaki H."/>
            <person name="Tamura T."/>
        </authorList>
    </citation>
    <scope>NUCLEOTIDE SEQUENCE</scope>
    <source>
        <strain evidence="6">NBRC 107355</strain>
    </source>
</reference>
<name>A0A8J3J134_9ACTN</name>
<dbReference type="PANTHER" id="PTHR30290:SF9">
    <property type="entry name" value="OLIGOPEPTIDE-BINDING PROTEIN APPA"/>
    <property type="match status" value="1"/>
</dbReference>
<evidence type="ECO:0000259" key="5">
    <source>
        <dbReference type="Pfam" id="PF00496"/>
    </source>
</evidence>
<evidence type="ECO:0000256" key="1">
    <source>
        <dbReference type="ARBA" id="ARBA00005695"/>
    </source>
</evidence>
<dbReference type="InterPro" id="IPR030678">
    <property type="entry name" value="Peptide/Ni-bd"/>
</dbReference>
<feature type="domain" description="Solute-binding protein family 5" evidence="5">
    <location>
        <begin position="83"/>
        <end position="444"/>
    </location>
</feature>
<evidence type="ECO:0000256" key="2">
    <source>
        <dbReference type="ARBA" id="ARBA00022448"/>
    </source>
</evidence>